<comment type="caution">
    <text evidence="2">The sequence shown here is derived from an EMBL/GenBank/DDBJ whole genome shotgun (WGS) entry which is preliminary data.</text>
</comment>
<dbReference type="AlphaFoldDB" id="A0A1F4Q2M4"/>
<reference evidence="2 3" key="1">
    <citation type="journal article" date="2016" name="Nat. Commun.">
        <title>Thousands of microbial genomes shed light on interconnected biogeochemical processes in an aquifer system.</title>
        <authorList>
            <person name="Anantharaman K."/>
            <person name="Brown C.T."/>
            <person name="Hug L.A."/>
            <person name="Sharon I."/>
            <person name="Castelle C.J."/>
            <person name="Probst A.J."/>
            <person name="Thomas B.C."/>
            <person name="Singh A."/>
            <person name="Wilkins M.J."/>
            <person name="Karaoz U."/>
            <person name="Brodie E.L."/>
            <person name="Williams K.H."/>
            <person name="Hubbard S.S."/>
            <person name="Banfield J.F."/>
        </authorList>
    </citation>
    <scope>NUCLEOTIDE SEQUENCE [LARGE SCALE GENOMIC DNA]</scope>
</reference>
<dbReference type="EMBL" id="METM01000024">
    <property type="protein sequence ID" value="OGB89492.1"/>
    <property type="molecule type" value="Genomic_DNA"/>
</dbReference>
<protein>
    <submittedName>
        <fullName evidence="2">Uncharacterized protein</fullName>
    </submittedName>
</protein>
<sequence>MKIMEMKRGQEWQENKEAIEAAGERGFIGGQAIIVYTEDYFGIFTDREYKTLFTRQNGDSAKSATRRRPRSRPARSPSGRR</sequence>
<name>A0A1F4Q2M4_UNCSA</name>
<accession>A0A1F4Q2M4</accession>
<feature type="compositionally biased region" description="Basic residues" evidence="1">
    <location>
        <begin position="64"/>
        <end position="81"/>
    </location>
</feature>
<evidence type="ECO:0000313" key="2">
    <source>
        <dbReference type="EMBL" id="OGB89492.1"/>
    </source>
</evidence>
<proteinExistence type="predicted"/>
<evidence type="ECO:0000256" key="1">
    <source>
        <dbReference type="SAM" id="MobiDB-lite"/>
    </source>
</evidence>
<organism evidence="2 3">
    <name type="scientific">candidate division WOR-1 bacterium RIFCSPHIGHO2_01_FULL_53_15</name>
    <dbReference type="NCBI Taxonomy" id="1802564"/>
    <lineage>
        <taxon>Bacteria</taxon>
        <taxon>Bacillati</taxon>
        <taxon>Saganbacteria</taxon>
    </lineage>
</organism>
<gene>
    <name evidence="2" type="ORF">A2625_01070</name>
</gene>
<evidence type="ECO:0000313" key="3">
    <source>
        <dbReference type="Proteomes" id="UP000178724"/>
    </source>
</evidence>
<dbReference type="Proteomes" id="UP000178724">
    <property type="component" value="Unassembled WGS sequence"/>
</dbReference>
<feature type="region of interest" description="Disordered" evidence="1">
    <location>
        <begin position="54"/>
        <end position="81"/>
    </location>
</feature>